<accession>A0ABV6IZT3</accession>
<dbReference type="InterPro" id="IPR010359">
    <property type="entry name" value="IrrE_HExxH"/>
</dbReference>
<keyword evidence="6" id="KW-1185">Reference proteome</keyword>
<organism evidence="5 6">
    <name type="scientific">Muricoccus vinaceus</name>
    <dbReference type="NCBI Taxonomy" id="424704"/>
    <lineage>
        <taxon>Bacteria</taxon>
        <taxon>Pseudomonadati</taxon>
        <taxon>Pseudomonadota</taxon>
        <taxon>Alphaproteobacteria</taxon>
        <taxon>Acetobacterales</taxon>
        <taxon>Roseomonadaceae</taxon>
        <taxon>Muricoccus</taxon>
    </lineage>
</organism>
<dbReference type="EMBL" id="JBHLVZ010000093">
    <property type="protein sequence ID" value="MFC0389112.1"/>
    <property type="molecule type" value="Genomic_DNA"/>
</dbReference>
<dbReference type="InterPro" id="IPR031053">
    <property type="entry name" value="ALC1"/>
</dbReference>
<reference evidence="5 6" key="1">
    <citation type="submission" date="2024-09" db="EMBL/GenBank/DDBJ databases">
        <authorList>
            <person name="Sun Q."/>
            <person name="Mori K."/>
        </authorList>
    </citation>
    <scope>NUCLEOTIDE SEQUENCE [LARGE SCALE GENOMIC DNA]</scope>
    <source>
        <strain evidence="5 6">CCM 7468</strain>
    </source>
</reference>
<evidence type="ECO:0000256" key="2">
    <source>
        <dbReference type="ARBA" id="ARBA00022741"/>
    </source>
</evidence>
<dbReference type="Pfam" id="PF06114">
    <property type="entry name" value="Peptidase_M78"/>
    <property type="match status" value="1"/>
</dbReference>
<dbReference type="SUPFAM" id="SSF52949">
    <property type="entry name" value="Macro domain-like"/>
    <property type="match status" value="1"/>
</dbReference>
<dbReference type="InterPro" id="IPR043472">
    <property type="entry name" value="Macro_dom-like"/>
</dbReference>
<dbReference type="InterPro" id="IPR002589">
    <property type="entry name" value="Macro_dom"/>
</dbReference>
<dbReference type="Gene3D" id="1.10.10.2910">
    <property type="match status" value="1"/>
</dbReference>
<protein>
    <submittedName>
        <fullName evidence="5">ImmA/IrrE family metallo-endopeptidase</fullName>
    </submittedName>
</protein>
<dbReference type="Proteomes" id="UP001589789">
    <property type="component" value="Unassembled WGS sequence"/>
</dbReference>
<keyword evidence="3" id="KW-0067">ATP-binding</keyword>
<dbReference type="RefSeq" id="WP_377056180.1">
    <property type="nucleotide sequence ID" value="NZ_JBHLVZ010000093.1"/>
</dbReference>
<comment type="similarity">
    <text evidence="1">Belongs to the SNF2/RAD54 helicase family.</text>
</comment>
<dbReference type="Gene3D" id="3.40.220.10">
    <property type="entry name" value="Leucine Aminopeptidase, subunit E, domain 1"/>
    <property type="match status" value="1"/>
</dbReference>
<comment type="caution">
    <text evidence="5">The sequence shown here is derived from an EMBL/GenBank/DDBJ whole genome shotgun (WGS) entry which is preliminary data.</text>
</comment>
<sequence length="442" mass="48022">MASIDWTNASVLRFAGDRDPVEAIEQAAREGVLAALDAGWKGPPFNPIALADIRGIPVEANADVRDARTVAAGGHIRIQFNPTQPRERVRFSIAHEVAHTLFEDVGEAVRHRGGDHSPDDWQLEMLCNIAAAEFVMPVGSLGTIDRVRPIEELMTDRRRFDVSSEAYLLRVGKVAAEPILVVFASAGDEAAPRYRIDYAVPSRGWSTRVNRVSPPDDTILRECTAVGFTVRGEEIWPGLGRVSLECVGLPGYPGRLLPRVACLVRRTDGMTALREGIVYLQGDVLRPRGAGRRMVLMMVNDAARRWGGGLARGAANRFPRAQDEFSAWITGMPKRERLGQTCFSDVGDGITLVSLVAQEGFGASDTPRVRYSALSRALTRVADEAVRQDASVHMPRLAAGGAGGSWDVVEGLVTDLLVARGIATTVYDLPPRRLVPEGDLFA</sequence>
<evidence type="ECO:0000256" key="1">
    <source>
        <dbReference type="ARBA" id="ARBA00007025"/>
    </source>
</evidence>
<gene>
    <name evidence="5" type="ORF">ACFFIC_26705</name>
</gene>
<dbReference type="PANTHER" id="PTHR47157">
    <property type="entry name" value="CHROMODOMAIN-HELICASE-DNA-BINDING PROTEIN 1-LIKE"/>
    <property type="match status" value="1"/>
</dbReference>
<evidence type="ECO:0000313" key="5">
    <source>
        <dbReference type="EMBL" id="MFC0389112.1"/>
    </source>
</evidence>
<proteinExistence type="inferred from homology"/>
<evidence type="ECO:0000259" key="4">
    <source>
        <dbReference type="SMART" id="SM00506"/>
    </source>
</evidence>
<keyword evidence="2" id="KW-0547">Nucleotide-binding</keyword>
<name>A0ABV6IZT3_9PROT</name>
<feature type="domain" description="Macro" evidence="4">
    <location>
        <begin position="276"/>
        <end position="413"/>
    </location>
</feature>
<evidence type="ECO:0000256" key="3">
    <source>
        <dbReference type="ARBA" id="ARBA00022840"/>
    </source>
</evidence>
<evidence type="ECO:0000313" key="6">
    <source>
        <dbReference type="Proteomes" id="UP001589789"/>
    </source>
</evidence>
<dbReference type="PANTHER" id="PTHR47157:SF1">
    <property type="entry name" value="CHROMODOMAIN-HELICASE-DNA-BINDING PROTEIN 1-LIKE"/>
    <property type="match status" value="1"/>
</dbReference>
<dbReference type="SMART" id="SM00506">
    <property type="entry name" value="A1pp"/>
    <property type="match status" value="1"/>
</dbReference>